<dbReference type="RefSeq" id="WP_009517585.1">
    <property type="nucleotide sequence ID" value="NZ_CCAE010000004.1"/>
</dbReference>
<name>A0A1L1PFF2_HYDIT</name>
<evidence type="ECO:0008006" key="3">
    <source>
        <dbReference type="Google" id="ProtNLM"/>
    </source>
</evidence>
<sequence>MNGARLDWAEISAQLDEEGHALLPGWLGAEAARSLAYGAETLGAVRVPLAASGLGSGDLFCFEAGLPAPLDAWRTSLYPHLAAIVNRWNHTLGVEARYPPTFTDFLQRNRQAGQTRGQSHLSRLGVDDHLLLHQRNEGEQVFPLQLVALLSEPGVDFEGGEFVTTEQRPRMQSRPAVLPLKLGDVALIATDERPVQGSRGPYRVRLKHAIGRVRRGERVGLELSFHGAR</sequence>
<keyword evidence="2" id="KW-1185">Reference proteome</keyword>
<dbReference type="InterPro" id="IPR018655">
    <property type="entry name" value="DUF2086"/>
</dbReference>
<dbReference type="Proteomes" id="UP000028878">
    <property type="component" value="Unassembled WGS sequence"/>
</dbReference>
<gene>
    <name evidence="1" type="ORF">BN948_00924</name>
</gene>
<dbReference type="EMBL" id="CCAE010000004">
    <property type="protein sequence ID" value="CDN86519.1"/>
    <property type="molecule type" value="Genomic_DNA"/>
</dbReference>
<accession>A0A1L1PFF2</accession>
<evidence type="ECO:0000313" key="2">
    <source>
        <dbReference type="Proteomes" id="UP000028878"/>
    </source>
</evidence>
<proteinExistence type="predicted"/>
<reference evidence="2" key="1">
    <citation type="submission" date="2014-11" db="EMBL/GenBank/DDBJ databases">
        <title>Draft genome sequence of Hydrogenophaga intermedia S1.</title>
        <authorList>
            <person name="Gan H.M."/>
            <person name="Chew T.H."/>
            <person name="Stolz A."/>
        </authorList>
    </citation>
    <scope>NUCLEOTIDE SEQUENCE [LARGE SCALE GENOMIC DNA]</scope>
    <source>
        <strain evidence="2">S1</strain>
    </source>
</reference>
<protein>
    <recommendedName>
        <fullName evidence="3">Prolyl 4-hydroxylase</fullName>
    </recommendedName>
</protein>
<dbReference type="AlphaFoldDB" id="A0A1L1PFF2"/>
<organism evidence="1 2">
    <name type="scientific">Hydrogenophaga intermedia</name>
    <dbReference type="NCBI Taxonomy" id="65786"/>
    <lineage>
        <taxon>Bacteria</taxon>
        <taxon>Pseudomonadati</taxon>
        <taxon>Pseudomonadota</taxon>
        <taxon>Betaproteobacteria</taxon>
        <taxon>Burkholderiales</taxon>
        <taxon>Comamonadaceae</taxon>
        <taxon>Hydrogenophaga</taxon>
    </lineage>
</organism>
<evidence type="ECO:0000313" key="1">
    <source>
        <dbReference type="EMBL" id="CDN86519.1"/>
    </source>
</evidence>
<dbReference type="Pfam" id="PF09859">
    <property type="entry name" value="Oxygenase-NA"/>
    <property type="match status" value="1"/>
</dbReference>